<dbReference type="AlphaFoldDB" id="A0A9D2H7Y6"/>
<reference evidence="2" key="1">
    <citation type="journal article" date="2021" name="PeerJ">
        <title>Extensive microbial diversity within the chicken gut microbiome revealed by metagenomics and culture.</title>
        <authorList>
            <person name="Gilroy R."/>
            <person name="Ravi A."/>
            <person name="Getino M."/>
            <person name="Pursley I."/>
            <person name="Horton D.L."/>
            <person name="Alikhan N.F."/>
            <person name="Baker D."/>
            <person name="Gharbi K."/>
            <person name="Hall N."/>
            <person name="Watson M."/>
            <person name="Adriaenssens E.M."/>
            <person name="Foster-Nyarko E."/>
            <person name="Jarju S."/>
            <person name="Secka A."/>
            <person name="Antonio M."/>
            <person name="Oren A."/>
            <person name="Chaudhuri R.R."/>
            <person name="La Ragione R."/>
            <person name="Hildebrand F."/>
            <person name="Pallen M.J."/>
        </authorList>
    </citation>
    <scope>NUCLEOTIDE SEQUENCE</scope>
    <source>
        <strain evidence="2">ChiHjej8B7-3636</strain>
    </source>
</reference>
<dbReference type="PANTHER" id="PTHR43805">
    <property type="entry name" value="GLYCEROPHOSPHORYL DIESTER PHOSPHODIESTERASE"/>
    <property type="match status" value="1"/>
</dbReference>
<dbReference type="EMBL" id="DXAM01000154">
    <property type="protein sequence ID" value="HJA05449.1"/>
    <property type="molecule type" value="Genomic_DNA"/>
</dbReference>
<accession>A0A9D2H7Y6</accession>
<comment type="caution">
    <text evidence="2">The sequence shown here is derived from an EMBL/GenBank/DDBJ whole genome shotgun (WGS) entry which is preliminary data.</text>
</comment>
<sequence length="259" mass="27737">MAIHPYLVGAPTPRILAHRGLVTAEMRAEGIAENTIAAFAAAHAAGATFIESDCHLTKDGEVVLFHDDRLDRIAGIRRAIADVTLAELESIMSTRGGLATLEQAVTGFPETRFNIDVKADGAAERAGAIVAAHADRVLLTSFSDARRRIALRAARDAGASPATSPGRTTIVGLLVVSTLLPIPRLLRRILRGVDALQIPEKQGRIRVLTPRLLAAAHRAGVEVHVWTVNDERDMRRLVDLGVDGIVTDRADRALAHFAG</sequence>
<evidence type="ECO:0000259" key="1">
    <source>
        <dbReference type="PROSITE" id="PS51704"/>
    </source>
</evidence>
<protein>
    <submittedName>
        <fullName evidence="2">Glycerophosphodiester phosphodiesterase</fullName>
    </submittedName>
</protein>
<dbReference type="GO" id="GO:0006629">
    <property type="term" value="P:lipid metabolic process"/>
    <property type="evidence" value="ECO:0007669"/>
    <property type="project" value="InterPro"/>
</dbReference>
<dbReference type="Gene3D" id="3.20.20.190">
    <property type="entry name" value="Phosphatidylinositol (PI) phosphodiesterase"/>
    <property type="match status" value="1"/>
</dbReference>
<dbReference type="Pfam" id="PF03009">
    <property type="entry name" value="GDPD"/>
    <property type="match status" value="1"/>
</dbReference>
<name>A0A9D2H7Y6_9MICO</name>
<dbReference type="InterPro" id="IPR017946">
    <property type="entry name" value="PLC-like_Pdiesterase_TIM-brl"/>
</dbReference>
<evidence type="ECO:0000313" key="2">
    <source>
        <dbReference type="EMBL" id="HJA05449.1"/>
    </source>
</evidence>
<dbReference type="SUPFAM" id="SSF51695">
    <property type="entry name" value="PLC-like phosphodiesterases"/>
    <property type="match status" value="1"/>
</dbReference>
<proteinExistence type="predicted"/>
<feature type="domain" description="GP-PDE" evidence="1">
    <location>
        <begin position="13"/>
        <end position="257"/>
    </location>
</feature>
<organism evidence="2 3">
    <name type="scientific">Candidatus Microbacterium stercoravium</name>
    <dbReference type="NCBI Taxonomy" id="2838697"/>
    <lineage>
        <taxon>Bacteria</taxon>
        <taxon>Bacillati</taxon>
        <taxon>Actinomycetota</taxon>
        <taxon>Actinomycetes</taxon>
        <taxon>Micrococcales</taxon>
        <taxon>Microbacteriaceae</taxon>
        <taxon>Microbacterium</taxon>
    </lineage>
</organism>
<reference evidence="2" key="2">
    <citation type="submission" date="2021-04" db="EMBL/GenBank/DDBJ databases">
        <authorList>
            <person name="Gilroy R."/>
        </authorList>
    </citation>
    <scope>NUCLEOTIDE SEQUENCE</scope>
    <source>
        <strain evidence="2">ChiHjej8B7-3636</strain>
    </source>
</reference>
<gene>
    <name evidence="2" type="ORF">H9800_11390</name>
</gene>
<dbReference type="PROSITE" id="PS51704">
    <property type="entry name" value="GP_PDE"/>
    <property type="match status" value="1"/>
</dbReference>
<dbReference type="GO" id="GO:0008081">
    <property type="term" value="F:phosphoric diester hydrolase activity"/>
    <property type="evidence" value="ECO:0007669"/>
    <property type="project" value="InterPro"/>
</dbReference>
<dbReference type="PANTHER" id="PTHR43805:SF1">
    <property type="entry name" value="GP-PDE DOMAIN-CONTAINING PROTEIN"/>
    <property type="match status" value="1"/>
</dbReference>
<dbReference type="InterPro" id="IPR030395">
    <property type="entry name" value="GP_PDE_dom"/>
</dbReference>
<dbReference type="Proteomes" id="UP000824220">
    <property type="component" value="Unassembled WGS sequence"/>
</dbReference>
<evidence type="ECO:0000313" key="3">
    <source>
        <dbReference type="Proteomes" id="UP000824220"/>
    </source>
</evidence>